<dbReference type="PROSITE" id="PS51109">
    <property type="entry name" value="G5"/>
    <property type="match status" value="1"/>
</dbReference>
<organism evidence="4 5">
    <name type="scientific">Marinicrinis lubricantis</name>
    <dbReference type="NCBI Taxonomy" id="2086470"/>
    <lineage>
        <taxon>Bacteria</taxon>
        <taxon>Bacillati</taxon>
        <taxon>Bacillota</taxon>
        <taxon>Bacilli</taxon>
        <taxon>Bacillales</taxon>
        <taxon>Paenibacillaceae</taxon>
    </lineage>
</organism>
<sequence>MMLPPAWQPRLKKLCIGLGLAAVVLLLSIYFYGKVNRVPPQMTINGNSLPSFSYKQLAQALYSLEAELQQLTVTLHAEKPWPHEAKLTAQQLGVYTNAKEIIHDLHELRQGSIWQKAAKRWENRSKNWELRVYVNNDTLQKTITQQWKAMHDMQPVNAKRELTAKDQIRYVPEKSVFRADLAKLQNLITAQLQMQLDQSPLLTPKLPDRMALPLRVVQPTVTVDMLKQQGIEQLVSEFTTTFPTSQSGRNHNIQATAKALDMTVLKPGEEFDYGKIIEETRSAYGFKEAPVILNGKMVPGIGGGICQVSSTLYNAILLYGLDASERRNHSLPVSYVPLGLDATFSTGYINFKFKNTTKHHLLIHAEVIDGSITVKLFGKRTDPYTYSLRSEVIETIEPTVKYVHNGKLSPGETETIQKGKPGYVVKTVRVKKQDGKVISTEELSKDRYNARPTIIAANLEGIESKTEKRPKKQIIEDGVEAPSFGDNGSPEPMETFFPYE</sequence>
<proteinExistence type="predicted"/>
<keyword evidence="5" id="KW-1185">Reference proteome</keyword>
<keyword evidence="1" id="KW-0732">Signal</keyword>
<evidence type="ECO:0000313" key="5">
    <source>
        <dbReference type="Proteomes" id="UP001596250"/>
    </source>
</evidence>
<dbReference type="PANTHER" id="PTHR35788:SF1">
    <property type="entry name" value="EXPORTED PROTEIN"/>
    <property type="match status" value="1"/>
</dbReference>
<gene>
    <name evidence="4" type="ORF">ACFPXP_17745</name>
</gene>
<dbReference type="InterPro" id="IPR007391">
    <property type="entry name" value="Vancomycin_resist_VanW"/>
</dbReference>
<dbReference type="PANTHER" id="PTHR35788">
    <property type="entry name" value="EXPORTED PROTEIN-RELATED"/>
    <property type="match status" value="1"/>
</dbReference>
<dbReference type="Pfam" id="PF04294">
    <property type="entry name" value="VanW"/>
    <property type="match status" value="1"/>
</dbReference>
<dbReference type="InterPro" id="IPR052913">
    <property type="entry name" value="Glycopeptide_resist_protein"/>
</dbReference>
<dbReference type="Gene3D" id="2.20.230.10">
    <property type="entry name" value="Resuscitation-promoting factor rpfb"/>
    <property type="match status" value="1"/>
</dbReference>
<evidence type="ECO:0000256" key="1">
    <source>
        <dbReference type="ARBA" id="ARBA00022729"/>
    </source>
</evidence>
<name>A0ABW1IT18_9BACL</name>
<dbReference type="RefSeq" id="WP_379895708.1">
    <property type="nucleotide sequence ID" value="NZ_CBCSCT010000017.1"/>
</dbReference>
<evidence type="ECO:0000256" key="2">
    <source>
        <dbReference type="SAM" id="MobiDB-lite"/>
    </source>
</evidence>
<evidence type="ECO:0000259" key="3">
    <source>
        <dbReference type="PROSITE" id="PS51109"/>
    </source>
</evidence>
<dbReference type="SMART" id="SM01208">
    <property type="entry name" value="G5"/>
    <property type="match status" value="1"/>
</dbReference>
<dbReference type="InterPro" id="IPR011098">
    <property type="entry name" value="G5_dom"/>
</dbReference>
<dbReference type="Proteomes" id="UP001596250">
    <property type="component" value="Unassembled WGS sequence"/>
</dbReference>
<feature type="region of interest" description="Disordered" evidence="2">
    <location>
        <begin position="465"/>
        <end position="500"/>
    </location>
</feature>
<dbReference type="EMBL" id="JBHSQV010000178">
    <property type="protein sequence ID" value="MFC5988249.1"/>
    <property type="molecule type" value="Genomic_DNA"/>
</dbReference>
<feature type="domain" description="G5" evidence="3">
    <location>
        <begin position="381"/>
        <end position="461"/>
    </location>
</feature>
<protein>
    <submittedName>
        <fullName evidence="4">VanW family protein</fullName>
    </submittedName>
</protein>
<comment type="caution">
    <text evidence="4">The sequence shown here is derived from an EMBL/GenBank/DDBJ whole genome shotgun (WGS) entry which is preliminary data.</text>
</comment>
<reference evidence="5" key="1">
    <citation type="journal article" date="2019" name="Int. J. Syst. Evol. Microbiol.">
        <title>The Global Catalogue of Microorganisms (GCM) 10K type strain sequencing project: providing services to taxonomists for standard genome sequencing and annotation.</title>
        <authorList>
            <consortium name="The Broad Institute Genomics Platform"/>
            <consortium name="The Broad Institute Genome Sequencing Center for Infectious Disease"/>
            <person name="Wu L."/>
            <person name="Ma J."/>
        </authorList>
    </citation>
    <scope>NUCLEOTIDE SEQUENCE [LARGE SCALE GENOMIC DNA]</scope>
    <source>
        <strain evidence="5">CCM 8749</strain>
    </source>
</reference>
<dbReference type="Pfam" id="PF07501">
    <property type="entry name" value="G5"/>
    <property type="match status" value="1"/>
</dbReference>
<evidence type="ECO:0000313" key="4">
    <source>
        <dbReference type="EMBL" id="MFC5988249.1"/>
    </source>
</evidence>
<dbReference type="Pfam" id="PF12229">
    <property type="entry name" value="PG_binding_4"/>
    <property type="match status" value="1"/>
</dbReference>
<dbReference type="InterPro" id="IPR022029">
    <property type="entry name" value="YoaR-like_PG-bd"/>
</dbReference>
<accession>A0ABW1IT18</accession>